<evidence type="ECO:0000313" key="3">
    <source>
        <dbReference type="Proteomes" id="UP000217790"/>
    </source>
</evidence>
<name>A0A2H3D1B9_ARMGA</name>
<evidence type="ECO:0000313" key="2">
    <source>
        <dbReference type="EMBL" id="PBK84578.1"/>
    </source>
</evidence>
<dbReference type="AlphaFoldDB" id="A0A2H3D1B9"/>
<proteinExistence type="predicted"/>
<keyword evidence="3" id="KW-1185">Reference proteome</keyword>
<protein>
    <submittedName>
        <fullName evidence="2">Uncharacterized protein</fullName>
    </submittedName>
</protein>
<reference evidence="3" key="1">
    <citation type="journal article" date="2017" name="Nat. Ecol. Evol.">
        <title>Genome expansion and lineage-specific genetic innovations in the forest pathogenic fungi Armillaria.</title>
        <authorList>
            <person name="Sipos G."/>
            <person name="Prasanna A.N."/>
            <person name="Walter M.C."/>
            <person name="O'Connor E."/>
            <person name="Balint B."/>
            <person name="Krizsan K."/>
            <person name="Kiss B."/>
            <person name="Hess J."/>
            <person name="Varga T."/>
            <person name="Slot J."/>
            <person name="Riley R."/>
            <person name="Boka B."/>
            <person name="Rigling D."/>
            <person name="Barry K."/>
            <person name="Lee J."/>
            <person name="Mihaltcheva S."/>
            <person name="LaButti K."/>
            <person name="Lipzen A."/>
            <person name="Waldron R."/>
            <person name="Moloney N.M."/>
            <person name="Sperisen C."/>
            <person name="Kredics L."/>
            <person name="Vagvoelgyi C."/>
            <person name="Patrignani A."/>
            <person name="Fitzpatrick D."/>
            <person name="Nagy I."/>
            <person name="Doyle S."/>
            <person name="Anderson J.B."/>
            <person name="Grigoriev I.V."/>
            <person name="Gueldener U."/>
            <person name="Muensterkoetter M."/>
            <person name="Nagy L.G."/>
        </authorList>
    </citation>
    <scope>NUCLEOTIDE SEQUENCE [LARGE SCALE GENOMIC DNA]</scope>
    <source>
        <strain evidence="3">Ar21-2</strain>
    </source>
</reference>
<accession>A0A2H3D1B9</accession>
<dbReference type="Proteomes" id="UP000217790">
    <property type="component" value="Unassembled WGS sequence"/>
</dbReference>
<sequence>MTDTDYAYALNTLVPSRRILPQKKRHFWAIMKDAIQNRKTGKQVYKPEDIPAVTSALDMELTSLSWVPASPGNTQISDSEVDKQYSGPTTWDFMTTDIDLSNSTTRIFDELEMYRSSFNVQLNSQELRSGLQEARKALEKLERLADWMDTADLRQWAIAEEEHKRLWLGWQKFVGKESNDI</sequence>
<dbReference type="EMBL" id="KZ293697">
    <property type="protein sequence ID" value="PBK84578.1"/>
    <property type="molecule type" value="Genomic_DNA"/>
</dbReference>
<keyword evidence="1" id="KW-0175">Coiled coil</keyword>
<feature type="coiled-coil region" evidence="1">
    <location>
        <begin position="124"/>
        <end position="151"/>
    </location>
</feature>
<dbReference type="OMA" id="FDELEMY"/>
<evidence type="ECO:0000256" key="1">
    <source>
        <dbReference type="SAM" id="Coils"/>
    </source>
</evidence>
<dbReference type="OrthoDB" id="3018109at2759"/>
<organism evidence="2 3">
    <name type="scientific">Armillaria gallica</name>
    <name type="common">Bulbous honey fungus</name>
    <name type="synonym">Armillaria bulbosa</name>
    <dbReference type="NCBI Taxonomy" id="47427"/>
    <lineage>
        <taxon>Eukaryota</taxon>
        <taxon>Fungi</taxon>
        <taxon>Dikarya</taxon>
        <taxon>Basidiomycota</taxon>
        <taxon>Agaricomycotina</taxon>
        <taxon>Agaricomycetes</taxon>
        <taxon>Agaricomycetidae</taxon>
        <taxon>Agaricales</taxon>
        <taxon>Marasmiineae</taxon>
        <taxon>Physalacriaceae</taxon>
        <taxon>Armillaria</taxon>
    </lineage>
</organism>
<gene>
    <name evidence="2" type="ORF">ARMGADRAFT_1088339</name>
</gene>
<dbReference type="InParanoid" id="A0A2H3D1B9"/>